<keyword evidence="2" id="KW-0812">Transmembrane</keyword>
<dbReference type="Proteomes" id="UP001175353">
    <property type="component" value="Unassembled WGS sequence"/>
</dbReference>
<proteinExistence type="predicted"/>
<dbReference type="Pfam" id="PF02714">
    <property type="entry name" value="RSN1_7TM"/>
    <property type="match status" value="1"/>
</dbReference>
<evidence type="ECO:0000256" key="2">
    <source>
        <dbReference type="SAM" id="Phobius"/>
    </source>
</evidence>
<sequence>LLYAMDHQQQSTGRAWGMICDRVFVGLVFFQLTTAGQLILKQAVTRSVLMIPLVAGTIWISILYGRAYKPLMQFIALRSVQRGEQYRDEMETSDGQANGDEEAGEGGEGEESTASSSNELVSERNVWADTAMGGRVNAREASQGFGGLANPDEHKGGLRFVNPSLVAPLRGVWIAGRKNVLVSNGDERVSGEDAV</sequence>
<comment type="caution">
    <text evidence="4">The sequence shown here is derived from an EMBL/GenBank/DDBJ whole genome shotgun (WGS) entry which is preliminary data.</text>
</comment>
<gene>
    <name evidence="4" type="ORF">LTR91_026893</name>
</gene>
<reference evidence="4" key="1">
    <citation type="submission" date="2023-06" db="EMBL/GenBank/DDBJ databases">
        <title>Black Yeasts Isolated from many extreme environments.</title>
        <authorList>
            <person name="Coleine C."/>
            <person name="Stajich J.E."/>
            <person name="Selbmann L."/>
        </authorList>
    </citation>
    <scope>NUCLEOTIDE SEQUENCE</scope>
    <source>
        <strain evidence="4">CCFEE 5200</strain>
    </source>
</reference>
<protein>
    <recommendedName>
        <fullName evidence="3">CSC1/OSCA1-like 7TM region domain-containing protein</fullName>
    </recommendedName>
</protein>
<accession>A0AAN6GWC2</accession>
<keyword evidence="2" id="KW-0472">Membrane</keyword>
<evidence type="ECO:0000256" key="1">
    <source>
        <dbReference type="SAM" id="MobiDB-lite"/>
    </source>
</evidence>
<keyword evidence="5" id="KW-1185">Reference proteome</keyword>
<feature type="compositionally biased region" description="Acidic residues" evidence="1">
    <location>
        <begin position="99"/>
        <end position="111"/>
    </location>
</feature>
<organism evidence="4 5">
    <name type="scientific">Friedmanniomyces endolithicus</name>
    <dbReference type="NCBI Taxonomy" id="329885"/>
    <lineage>
        <taxon>Eukaryota</taxon>
        <taxon>Fungi</taxon>
        <taxon>Dikarya</taxon>
        <taxon>Ascomycota</taxon>
        <taxon>Pezizomycotina</taxon>
        <taxon>Dothideomycetes</taxon>
        <taxon>Dothideomycetidae</taxon>
        <taxon>Mycosphaerellales</taxon>
        <taxon>Teratosphaeriaceae</taxon>
        <taxon>Friedmanniomyces</taxon>
    </lineage>
</organism>
<evidence type="ECO:0000259" key="3">
    <source>
        <dbReference type="Pfam" id="PF02714"/>
    </source>
</evidence>
<evidence type="ECO:0000313" key="5">
    <source>
        <dbReference type="Proteomes" id="UP001175353"/>
    </source>
</evidence>
<feature type="transmembrane region" description="Helical" evidence="2">
    <location>
        <begin position="46"/>
        <end position="65"/>
    </location>
</feature>
<dbReference type="EMBL" id="JAUJLE010001607">
    <property type="protein sequence ID" value="KAK0948888.1"/>
    <property type="molecule type" value="Genomic_DNA"/>
</dbReference>
<name>A0AAN6GWC2_9PEZI</name>
<feature type="domain" description="CSC1/OSCA1-like 7TM region" evidence="3">
    <location>
        <begin position="1"/>
        <end position="36"/>
    </location>
</feature>
<dbReference type="AlphaFoldDB" id="A0AAN6GWC2"/>
<evidence type="ECO:0000313" key="4">
    <source>
        <dbReference type="EMBL" id="KAK0948888.1"/>
    </source>
</evidence>
<keyword evidence="2" id="KW-1133">Transmembrane helix</keyword>
<feature type="region of interest" description="Disordered" evidence="1">
    <location>
        <begin position="86"/>
        <end position="120"/>
    </location>
</feature>
<dbReference type="InterPro" id="IPR003864">
    <property type="entry name" value="CSC1/OSCA1-like_7TM"/>
</dbReference>
<feature type="non-terminal residue" evidence="4">
    <location>
        <position position="1"/>
    </location>
</feature>